<dbReference type="InterPro" id="IPR001543">
    <property type="entry name" value="FliN-like_C"/>
</dbReference>
<feature type="region of interest" description="Disordered" evidence="1">
    <location>
        <begin position="297"/>
        <end position="318"/>
    </location>
</feature>
<accession>A0A2P7QZU6</accession>
<feature type="domain" description="Flagellar motor switch protein FliN-like C-terminal" evidence="2">
    <location>
        <begin position="226"/>
        <end position="294"/>
    </location>
</feature>
<reference evidence="3 4" key="1">
    <citation type="submission" date="2018-03" db="EMBL/GenBank/DDBJ databases">
        <title>The draft genome of Sphingosinicella sp. GL-C-18.</title>
        <authorList>
            <person name="Liu L."/>
            <person name="Li L."/>
            <person name="Liang L."/>
            <person name="Zhang X."/>
            <person name="Wang T."/>
        </authorList>
    </citation>
    <scope>NUCLEOTIDE SEQUENCE [LARGE SCALE GENOMIC DNA]</scope>
    <source>
        <strain evidence="3 4">GL-C-18</strain>
    </source>
</reference>
<evidence type="ECO:0000256" key="1">
    <source>
        <dbReference type="SAM" id="MobiDB-lite"/>
    </source>
</evidence>
<protein>
    <recommendedName>
        <fullName evidence="2">Flagellar motor switch protein FliN-like C-terminal domain-containing protein</fullName>
    </recommendedName>
</protein>
<proteinExistence type="predicted"/>
<dbReference type="AlphaFoldDB" id="A0A2P7QZU6"/>
<name>A0A2P7QZU6_9SPHN</name>
<evidence type="ECO:0000259" key="2">
    <source>
        <dbReference type="Pfam" id="PF01052"/>
    </source>
</evidence>
<dbReference type="InterPro" id="IPR036429">
    <property type="entry name" value="SpoA-like_sf"/>
</dbReference>
<dbReference type="Gene3D" id="2.30.330.10">
    <property type="entry name" value="SpoA-like"/>
    <property type="match status" value="1"/>
</dbReference>
<dbReference type="Proteomes" id="UP000241167">
    <property type="component" value="Unassembled WGS sequence"/>
</dbReference>
<evidence type="ECO:0000313" key="4">
    <source>
        <dbReference type="Proteomes" id="UP000241167"/>
    </source>
</evidence>
<gene>
    <name evidence="3" type="ORF">C7I55_03810</name>
</gene>
<keyword evidence="4" id="KW-1185">Reference proteome</keyword>
<dbReference type="OrthoDB" id="7539591at2"/>
<dbReference type="RefSeq" id="WP_106511513.1">
    <property type="nucleotide sequence ID" value="NZ_PXYI01000001.1"/>
</dbReference>
<evidence type="ECO:0000313" key="3">
    <source>
        <dbReference type="EMBL" id="PSJ43490.1"/>
    </source>
</evidence>
<dbReference type="EMBL" id="PXYI01000001">
    <property type="protein sequence ID" value="PSJ43490.1"/>
    <property type="molecule type" value="Genomic_DNA"/>
</dbReference>
<sequence>MATMLRVDALGALPRLDPAASALGDAVVALLEAQGLDTMIVRAAAPGAWFGCSDHVRFRLSGGLVLDPARIGDAMNILDDADPLLVRLEQILGLSLEPADIDGGAPERCVVLEIRGDCTTMEIAVPIDHPQGPRWHEEASALEPAPASLPVLLHVLVDGPRLPMAEAGALEPGDLVLLGARAVAALEAGPVGRFAGLLDFTSGGFTLQPQGTTMAADGSGAATSRDFAVPLTLRLPDRMTSAASLAGLRPGTALPLGPLTDGMPVELLVAGRALARGELVQMGDRFAVLIEERVGIDDRAPPPAGDGDTVPADPEAAA</sequence>
<comment type="caution">
    <text evidence="3">The sequence shown here is derived from an EMBL/GenBank/DDBJ whole genome shotgun (WGS) entry which is preliminary data.</text>
</comment>
<dbReference type="Pfam" id="PF01052">
    <property type="entry name" value="FliMN_C"/>
    <property type="match status" value="1"/>
</dbReference>
<dbReference type="SUPFAM" id="SSF101801">
    <property type="entry name" value="Surface presentation of antigens (SPOA)"/>
    <property type="match status" value="1"/>
</dbReference>
<organism evidence="3 4">
    <name type="scientific">Allosphingosinicella deserti</name>
    <dbReference type="NCBI Taxonomy" id="2116704"/>
    <lineage>
        <taxon>Bacteria</taxon>
        <taxon>Pseudomonadati</taxon>
        <taxon>Pseudomonadota</taxon>
        <taxon>Alphaproteobacteria</taxon>
        <taxon>Sphingomonadales</taxon>
        <taxon>Sphingomonadaceae</taxon>
        <taxon>Allosphingosinicella</taxon>
    </lineage>
</organism>